<gene>
    <name evidence="3" type="ORF">FGG08_003366</name>
</gene>
<dbReference type="PANTHER" id="PTHR13318">
    <property type="entry name" value="PARTNER OF PAIRED, ISOFORM B-RELATED"/>
    <property type="match status" value="1"/>
</dbReference>
<feature type="compositionally biased region" description="Polar residues" evidence="1">
    <location>
        <begin position="49"/>
        <end position="64"/>
    </location>
</feature>
<dbReference type="SUPFAM" id="SSF52047">
    <property type="entry name" value="RNI-like"/>
    <property type="match status" value="1"/>
</dbReference>
<evidence type="ECO:0000256" key="1">
    <source>
        <dbReference type="SAM" id="MobiDB-lite"/>
    </source>
</evidence>
<feature type="compositionally biased region" description="Basic residues" evidence="1">
    <location>
        <begin position="65"/>
        <end position="82"/>
    </location>
</feature>
<organism evidence="3 4">
    <name type="scientific">Glutinoglossum americanum</name>
    <dbReference type="NCBI Taxonomy" id="1670608"/>
    <lineage>
        <taxon>Eukaryota</taxon>
        <taxon>Fungi</taxon>
        <taxon>Dikarya</taxon>
        <taxon>Ascomycota</taxon>
        <taxon>Pezizomycotina</taxon>
        <taxon>Geoglossomycetes</taxon>
        <taxon>Geoglossales</taxon>
        <taxon>Geoglossaceae</taxon>
        <taxon>Glutinoglossum</taxon>
    </lineage>
</organism>
<dbReference type="AlphaFoldDB" id="A0A9P8I9W2"/>
<sequence length="570" mass="64132">MRYVDREQSALTDFLAQHNISARQIRLDYEARQRAAQEQLPTDPVAATSPGQEVGQDQLQNSRAGSRRSLGKRSKKFKRRRFGLSPEDTGDDDLAQGHRSPIKQARPMPGQIDNCVECGVRFTVTPYSRAAPEGSHEGGGLLCAKCARNILGRKKSTDQHTVNREKRRQIQSNLLDGQSSRGAKSLLQLCIEKVAKHIDQIDDFGDQPPQVLDKLSRILSKSRAIDSTTIQLFLKPDLDAVSIYDCGKLEVDDYKRIFAIAPAIGSLTLLNASQFQNDVMDYFTQRIKSLRKLHLHSANLIDDNRWQSFFVRHGYSLESLRLEFLDEFFTLDTIKVMVKHCSRLKSLRLEHLNHFKDDAVQELAKFTKLEHLTVRLGADVDPQTLIMLIEAFGWNLRTLAIKDCASLDRSILTAIRTNCPRITRLNLSGAESLPFSAFSILFNGWKNPGLTKLDLSSVRTLDLGEQSDGDAEFTGTHDALTALMAHSGKRLEKLDLHSSRPISHEDLCSAFTEGNTYSYLKNIDLSFVQAVDDFVVGSIVRCCPKLEFLTVSFPTLFQRPTLNSKGWKPN</sequence>
<dbReference type="Gene3D" id="3.80.10.10">
    <property type="entry name" value="Ribonuclease Inhibitor"/>
    <property type="match status" value="1"/>
</dbReference>
<evidence type="ECO:0000313" key="4">
    <source>
        <dbReference type="Proteomes" id="UP000698800"/>
    </source>
</evidence>
<dbReference type="EMBL" id="JAGHQL010000058">
    <property type="protein sequence ID" value="KAH0542244.1"/>
    <property type="molecule type" value="Genomic_DNA"/>
</dbReference>
<dbReference type="InterPro" id="IPR032675">
    <property type="entry name" value="LRR_dom_sf"/>
</dbReference>
<dbReference type="OrthoDB" id="1924287at2759"/>
<dbReference type="Proteomes" id="UP000698800">
    <property type="component" value="Unassembled WGS sequence"/>
</dbReference>
<dbReference type="GO" id="GO:0031146">
    <property type="term" value="P:SCF-dependent proteasomal ubiquitin-dependent protein catabolic process"/>
    <property type="evidence" value="ECO:0007669"/>
    <property type="project" value="TreeGrafter"/>
</dbReference>
<feature type="domain" description="DNA repair protein rhp7 treble clef" evidence="2">
    <location>
        <begin position="109"/>
        <end position="149"/>
    </location>
</feature>
<feature type="region of interest" description="Disordered" evidence="1">
    <location>
        <begin position="33"/>
        <end position="108"/>
    </location>
</feature>
<dbReference type="InterPro" id="IPR006553">
    <property type="entry name" value="Leu-rich_rpt_Cys-con_subtyp"/>
</dbReference>
<name>A0A9P8I9W2_9PEZI</name>
<dbReference type="InterPro" id="IPR056451">
    <property type="entry name" value="Znf_Tbcl_Rhp7"/>
</dbReference>
<dbReference type="FunFam" id="3.80.10.10:FF:000601">
    <property type="entry name" value="DNA repair protein Rad7, protein"/>
    <property type="match status" value="1"/>
</dbReference>
<dbReference type="SMART" id="SM00367">
    <property type="entry name" value="LRR_CC"/>
    <property type="match status" value="2"/>
</dbReference>
<protein>
    <recommendedName>
        <fullName evidence="2">DNA repair protein rhp7 treble clef domain-containing protein</fullName>
    </recommendedName>
</protein>
<evidence type="ECO:0000259" key="2">
    <source>
        <dbReference type="Pfam" id="PF23550"/>
    </source>
</evidence>
<keyword evidence="4" id="KW-1185">Reference proteome</keyword>
<evidence type="ECO:0000313" key="3">
    <source>
        <dbReference type="EMBL" id="KAH0542244.1"/>
    </source>
</evidence>
<dbReference type="PANTHER" id="PTHR13318:SF95">
    <property type="entry name" value="F-BOX PROTEIN YLR352W"/>
    <property type="match status" value="1"/>
</dbReference>
<dbReference type="GO" id="GO:0019005">
    <property type="term" value="C:SCF ubiquitin ligase complex"/>
    <property type="evidence" value="ECO:0007669"/>
    <property type="project" value="TreeGrafter"/>
</dbReference>
<dbReference type="Pfam" id="PF23550">
    <property type="entry name" value="zf_Tbcl_Rhp7"/>
    <property type="match status" value="1"/>
</dbReference>
<proteinExistence type="predicted"/>
<comment type="caution">
    <text evidence="3">The sequence shown here is derived from an EMBL/GenBank/DDBJ whole genome shotgun (WGS) entry which is preliminary data.</text>
</comment>
<accession>A0A9P8I9W2</accession>
<reference evidence="3" key="1">
    <citation type="submission" date="2021-03" db="EMBL/GenBank/DDBJ databases">
        <title>Comparative genomics and phylogenomic investigation of the class Geoglossomycetes provide insights into ecological specialization and systematics.</title>
        <authorList>
            <person name="Melie T."/>
            <person name="Pirro S."/>
            <person name="Miller A.N."/>
            <person name="Quandt A."/>
        </authorList>
    </citation>
    <scope>NUCLEOTIDE SEQUENCE</scope>
    <source>
        <strain evidence="3">GBOQ0MN5Z8</strain>
    </source>
</reference>